<keyword evidence="1" id="KW-0175">Coiled coil</keyword>
<evidence type="ECO:0000313" key="3">
    <source>
        <dbReference type="Proteomes" id="UP000526501"/>
    </source>
</evidence>
<comment type="caution">
    <text evidence="2">The sequence shown here is derived from an EMBL/GenBank/DDBJ whole genome shotgun (WGS) entry which is preliminary data.</text>
</comment>
<feature type="coiled-coil region" evidence="1">
    <location>
        <begin position="56"/>
        <end position="118"/>
    </location>
</feature>
<accession>A0A7X1B9S0</accession>
<gene>
    <name evidence="2" type="ORF">H5P27_13270</name>
</gene>
<evidence type="ECO:0000256" key="1">
    <source>
        <dbReference type="SAM" id="Coils"/>
    </source>
</evidence>
<keyword evidence="3" id="KW-1185">Reference proteome</keyword>
<name>A0A7X1B9S0_9BACT</name>
<dbReference type="RefSeq" id="WP_185660883.1">
    <property type="nucleotide sequence ID" value="NZ_CAWPOO010000012.1"/>
</dbReference>
<sequence>MKRLLILSILAASLGTLDGMCETDGGLYRETKATVTQWAETENLISKESNDWKRDKAVLEDLAQMLETEKASLTEKIDASKESATEADKRREEIVGRKESLEEASSVIRENLETLEEEIRQLLPYLPETYVDSIKPLVRQLPKKGEPTQLSLSIRLRNVVGILSQANKFDNVISLETETRDFQGGQSKQVNTLYYGFAIAYYTDSTGERAGYGYPTESGWKWVEAPEYGEAILGMVSMYQKGKQAEFVKLPVVIK</sequence>
<dbReference type="Pfam" id="PF11932">
    <property type="entry name" value="DUF3450"/>
    <property type="match status" value="1"/>
</dbReference>
<dbReference type="InterPro" id="IPR016866">
    <property type="entry name" value="UCP028069"/>
</dbReference>
<proteinExistence type="predicted"/>
<reference evidence="2 3" key="1">
    <citation type="submission" date="2020-07" db="EMBL/GenBank/DDBJ databases">
        <authorList>
            <person name="Feng X."/>
        </authorList>
    </citation>
    <scope>NUCLEOTIDE SEQUENCE [LARGE SCALE GENOMIC DNA]</scope>
    <source>
        <strain evidence="2 3">JCM23202</strain>
    </source>
</reference>
<organism evidence="2 3">
    <name type="scientific">Pelagicoccus albus</name>
    <dbReference type="NCBI Taxonomy" id="415222"/>
    <lineage>
        <taxon>Bacteria</taxon>
        <taxon>Pseudomonadati</taxon>
        <taxon>Verrucomicrobiota</taxon>
        <taxon>Opitutia</taxon>
        <taxon>Puniceicoccales</taxon>
        <taxon>Pelagicoccaceae</taxon>
        <taxon>Pelagicoccus</taxon>
    </lineage>
</organism>
<evidence type="ECO:0000313" key="2">
    <source>
        <dbReference type="EMBL" id="MBC2607018.1"/>
    </source>
</evidence>
<protein>
    <submittedName>
        <fullName evidence="2">DUF3450 family protein</fullName>
    </submittedName>
</protein>
<dbReference type="Proteomes" id="UP000526501">
    <property type="component" value="Unassembled WGS sequence"/>
</dbReference>
<dbReference type="EMBL" id="JACHVC010000012">
    <property type="protein sequence ID" value="MBC2607018.1"/>
    <property type="molecule type" value="Genomic_DNA"/>
</dbReference>
<dbReference type="AlphaFoldDB" id="A0A7X1B9S0"/>